<evidence type="ECO:0000313" key="3">
    <source>
        <dbReference type="EMBL" id="KDQ16716.1"/>
    </source>
</evidence>
<dbReference type="EMBL" id="KL198026">
    <property type="protein sequence ID" value="KDQ16715.1"/>
    <property type="molecule type" value="Genomic_DNA"/>
</dbReference>
<evidence type="ECO:0000256" key="1">
    <source>
        <dbReference type="SAM" id="MobiDB-lite"/>
    </source>
</evidence>
<feature type="region of interest" description="Disordered" evidence="1">
    <location>
        <begin position="1"/>
        <end position="20"/>
    </location>
</feature>
<keyword evidence="4" id="KW-1185">Reference proteome</keyword>
<accession>A0A067MPS8</accession>
<reference evidence="4" key="1">
    <citation type="journal article" date="2014" name="Proc. Natl. Acad. Sci. U.S.A.">
        <title>Extensive sampling of basidiomycete genomes demonstrates inadequacy of the white-rot/brown-rot paradigm for wood decay fungi.</title>
        <authorList>
            <person name="Riley R."/>
            <person name="Salamov A.A."/>
            <person name="Brown D.W."/>
            <person name="Nagy L.G."/>
            <person name="Floudas D."/>
            <person name="Held B.W."/>
            <person name="Levasseur A."/>
            <person name="Lombard V."/>
            <person name="Morin E."/>
            <person name="Otillar R."/>
            <person name="Lindquist E.A."/>
            <person name="Sun H."/>
            <person name="LaButti K.M."/>
            <person name="Schmutz J."/>
            <person name="Jabbour D."/>
            <person name="Luo H."/>
            <person name="Baker S.E."/>
            <person name="Pisabarro A.G."/>
            <person name="Walton J.D."/>
            <person name="Blanchette R.A."/>
            <person name="Henrissat B."/>
            <person name="Martin F."/>
            <person name="Cullen D."/>
            <person name="Hibbett D.S."/>
            <person name="Grigoriev I.V."/>
        </authorList>
    </citation>
    <scope>NUCLEOTIDE SEQUENCE [LARGE SCALE GENOMIC DNA]</scope>
    <source>
        <strain evidence="4">FD-172 SS1</strain>
    </source>
</reference>
<protein>
    <submittedName>
        <fullName evidence="2">Uncharacterized protein</fullName>
    </submittedName>
</protein>
<dbReference type="EMBL" id="KL198026">
    <property type="protein sequence ID" value="KDQ16716.1"/>
    <property type="molecule type" value="Genomic_DNA"/>
</dbReference>
<reference evidence="2" key="2">
    <citation type="journal article" date="2014" name="Proc. Natl. Acad. Sci. U.S.A.">
        <title>Extensive sampling of basidiomycete genomes demonstrates inadequacy of the white rot/brown rot paradigm for wood decay fungi.</title>
        <authorList>
            <person name="Riley R."/>
            <person name="Salamov A.A."/>
            <person name="Brown D.W."/>
            <person name="Nagy L.G."/>
            <person name="Floudas D."/>
            <person name="Held B.W."/>
            <person name="Levasseur A."/>
            <person name="Lombard V."/>
            <person name="Morin E."/>
            <person name="Otillar R."/>
            <person name="Lindquist E.A."/>
            <person name="Sun H."/>
            <person name="LaButti K.M."/>
            <person name="Schmutz J."/>
            <person name="Jabbour D."/>
            <person name="Luo H."/>
            <person name="Baker S.E."/>
            <person name="Pisabarro A.G."/>
            <person name="Walton J.D."/>
            <person name="Blanchette R.A."/>
            <person name="Henrissat B."/>
            <person name="Martin F."/>
            <person name="Cullen D."/>
            <person name="Hibbett D.S."/>
            <person name="Grigoriev I.V."/>
        </authorList>
    </citation>
    <scope>NUCLEOTIDE SEQUENCE</scope>
    <source>
        <strain evidence="2">FD-172 SS1</strain>
    </source>
</reference>
<dbReference type="Proteomes" id="UP000027195">
    <property type="component" value="Unassembled WGS sequence"/>
</dbReference>
<evidence type="ECO:0000313" key="2">
    <source>
        <dbReference type="EMBL" id="KDQ16715.1"/>
    </source>
</evidence>
<proteinExistence type="predicted"/>
<gene>
    <name evidence="3" type="ORF">BOTBODRAFT_238694</name>
    <name evidence="2" type="ORF">BOTBODRAFT_238696</name>
</gene>
<organism evidence="2 4">
    <name type="scientific">Botryobasidium botryosum (strain FD-172 SS1)</name>
    <dbReference type="NCBI Taxonomy" id="930990"/>
    <lineage>
        <taxon>Eukaryota</taxon>
        <taxon>Fungi</taxon>
        <taxon>Dikarya</taxon>
        <taxon>Basidiomycota</taxon>
        <taxon>Agaricomycotina</taxon>
        <taxon>Agaricomycetes</taxon>
        <taxon>Cantharellales</taxon>
        <taxon>Botryobasidiaceae</taxon>
        <taxon>Botryobasidium</taxon>
    </lineage>
</organism>
<evidence type="ECO:0000313" key="4">
    <source>
        <dbReference type="Proteomes" id="UP000027195"/>
    </source>
</evidence>
<dbReference type="HOGENOM" id="CLU_3086914_0_0_1"/>
<name>A0A067MPS8_BOTB1</name>
<sequence length="52" mass="5216">MACGGPPGFALPAHHGNEGIGPRGLALHHVVRGTDCPGRHPPLVGVGARKCS</sequence>
<dbReference type="AlphaFoldDB" id="A0A067MPS8"/>